<feature type="signal peptide" evidence="1">
    <location>
        <begin position="1"/>
        <end position="22"/>
    </location>
</feature>
<keyword evidence="3" id="KW-1185">Reference proteome</keyword>
<organism evidence="2 3">
    <name type="scientific">Fuscovulum blasticum DSM 2131</name>
    <dbReference type="NCBI Taxonomy" id="1188250"/>
    <lineage>
        <taxon>Bacteria</taxon>
        <taxon>Pseudomonadati</taxon>
        <taxon>Pseudomonadota</taxon>
        <taxon>Alphaproteobacteria</taxon>
        <taxon>Rhodobacterales</taxon>
        <taxon>Paracoccaceae</taxon>
        <taxon>Pseudogemmobacter</taxon>
    </lineage>
</organism>
<proteinExistence type="predicted"/>
<gene>
    <name evidence="2" type="ORF">C5F44_16900</name>
</gene>
<keyword evidence="1" id="KW-0732">Signal</keyword>
<evidence type="ECO:0000313" key="3">
    <source>
        <dbReference type="Proteomes" id="UP000241362"/>
    </source>
</evidence>
<evidence type="ECO:0000256" key="1">
    <source>
        <dbReference type="SAM" id="SignalP"/>
    </source>
</evidence>
<name>A0A2T4J4D3_FUSBL</name>
<accession>A0A2T4J4D3</accession>
<dbReference type="Proteomes" id="UP000241362">
    <property type="component" value="Unassembled WGS sequence"/>
</dbReference>
<dbReference type="AlphaFoldDB" id="A0A2T4J4D3"/>
<evidence type="ECO:0008006" key="4">
    <source>
        <dbReference type="Google" id="ProtNLM"/>
    </source>
</evidence>
<feature type="chain" id="PRO_5015768157" description="DUF2946 domain-containing protein" evidence="1">
    <location>
        <begin position="23"/>
        <end position="75"/>
    </location>
</feature>
<evidence type="ECO:0000313" key="2">
    <source>
        <dbReference type="EMBL" id="PTE12751.1"/>
    </source>
</evidence>
<feature type="non-terminal residue" evidence="2">
    <location>
        <position position="75"/>
    </location>
</feature>
<reference evidence="2 3" key="1">
    <citation type="submission" date="2018-03" db="EMBL/GenBank/DDBJ databases">
        <title>Rhodobacter blasticus.</title>
        <authorList>
            <person name="Meyer T.E."/>
            <person name="Miller S."/>
            <person name="Lodha T."/>
            <person name="Gandham S."/>
            <person name="Chintalapati S."/>
            <person name="Chintalapati V.R."/>
        </authorList>
    </citation>
    <scope>NUCLEOTIDE SEQUENCE [LARGE SCALE GENOMIC DNA]</scope>
    <source>
        <strain evidence="2 3">DSM 2131</strain>
    </source>
</reference>
<sequence>MRIVLVLRLILALAVALTTSHAAIGRAQAQGAVTVEICADGATTTITLDSHGRPVRQAFACPDCVLGGLALAASP</sequence>
<dbReference type="EMBL" id="PZKE01000030">
    <property type="protein sequence ID" value="PTE12751.1"/>
    <property type="molecule type" value="Genomic_DNA"/>
</dbReference>
<protein>
    <recommendedName>
        <fullName evidence="4">DUF2946 domain-containing protein</fullName>
    </recommendedName>
</protein>
<comment type="caution">
    <text evidence="2">The sequence shown here is derived from an EMBL/GenBank/DDBJ whole genome shotgun (WGS) entry which is preliminary data.</text>
</comment>